<dbReference type="SMART" id="SM00530">
    <property type="entry name" value="HTH_XRE"/>
    <property type="match status" value="1"/>
</dbReference>
<dbReference type="PROSITE" id="PS50943">
    <property type="entry name" value="HTH_CROC1"/>
    <property type="match status" value="1"/>
</dbReference>
<dbReference type="PANTHER" id="PTHR46558">
    <property type="entry name" value="TRACRIPTIONAL REGULATORY PROTEIN-RELATED-RELATED"/>
    <property type="match status" value="1"/>
</dbReference>
<dbReference type="GO" id="GO:0003677">
    <property type="term" value="F:DNA binding"/>
    <property type="evidence" value="ECO:0007669"/>
    <property type="project" value="UniProtKB-KW"/>
</dbReference>
<protein>
    <submittedName>
        <fullName evidence="3">XRE family transcriptional regulator</fullName>
    </submittedName>
</protein>
<dbReference type="RefSeq" id="WP_127979215.1">
    <property type="nucleotide sequence ID" value="NZ_RYZS01000001.1"/>
</dbReference>
<name>A0A437UPF9_ENTAV</name>
<evidence type="ECO:0000259" key="2">
    <source>
        <dbReference type="PROSITE" id="PS50943"/>
    </source>
</evidence>
<keyword evidence="1" id="KW-0238">DNA-binding</keyword>
<evidence type="ECO:0000313" key="4">
    <source>
        <dbReference type="Proteomes" id="UP000288388"/>
    </source>
</evidence>
<organism evidence="3 4">
    <name type="scientific">Enterococcus avium</name>
    <name type="common">Streptococcus avium</name>
    <dbReference type="NCBI Taxonomy" id="33945"/>
    <lineage>
        <taxon>Bacteria</taxon>
        <taxon>Bacillati</taxon>
        <taxon>Bacillota</taxon>
        <taxon>Bacilli</taxon>
        <taxon>Lactobacillales</taxon>
        <taxon>Enterococcaceae</taxon>
        <taxon>Enterococcus</taxon>
    </lineage>
</organism>
<dbReference type="InterPro" id="IPR010982">
    <property type="entry name" value="Lambda_DNA-bd_dom_sf"/>
</dbReference>
<gene>
    <name evidence="3" type="ORF">EK398_12040</name>
</gene>
<dbReference type="Gene3D" id="1.10.260.40">
    <property type="entry name" value="lambda repressor-like DNA-binding domains"/>
    <property type="match status" value="1"/>
</dbReference>
<dbReference type="CDD" id="cd00093">
    <property type="entry name" value="HTH_XRE"/>
    <property type="match status" value="1"/>
</dbReference>
<proteinExistence type="predicted"/>
<evidence type="ECO:0000313" key="3">
    <source>
        <dbReference type="EMBL" id="RVU95507.1"/>
    </source>
</evidence>
<dbReference type="Pfam" id="PF01381">
    <property type="entry name" value="HTH_3"/>
    <property type="match status" value="1"/>
</dbReference>
<dbReference type="InterPro" id="IPR001387">
    <property type="entry name" value="Cro/C1-type_HTH"/>
</dbReference>
<reference evidence="3 4" key="1">
    <citation type="submission" date="2018-12" db="EMBL/GenBank/DDBJ databases">
        <title>A novel vanA-carrying plasmid in a clinical isolate of Enterococcus avium.</title>
        <authorList>
            <person name="Bernasconi O.J."/>
            <person name="Luzzaro F."/>
            <person name="Endimiani A."/>
        </authorList>
    </citation>
    <scope>NUCLEOTIDE SEQUENCE [LARGE SCALE GENOMIC DNA]</scope>
    <source>
        <strain evidence="3 4">LC0559/18</strain>
    </source>
</reference>
<comment type="caution">
    <text evidence="3">The sequence shown here is derived from an EMBL/GenBank/DDBJ whole genome shotgun (WGS) entry which is preliminary data.</text>
</comment>
<evidence type="ECO:0000256" key="1">
    <source>
        <dbReference type="ARBA" id="ARBA00023125"/>
    </source>
</evidence>
<dbReference type="EMBL" id="RYZS01000001">
    <property type="protein sequence ID" value="RVU95507.1"/>
    <property type="molecule type" value="Genomic_DNA"/>
</dbReference>
<dbReference type="AlphaFoldDB" id="A0A437UPF9"/>
<accession>A0A437UPF9</accession>
<dbReference type="Proteomes" id="UP000288388">
    <property type="component" value="Unassembled WGS sequence"/>
</dbReference>
<sequence>MSVTVNLSLIKNAREKKGYTQQTMADKLGLRDKSKYSRRENGVYSFQLEELPLLAKALDIPYENFFGSNVAKTETDKEVI</sequence>
<dbReference type="PANTHER" id="PTHR46558:SF14">
    <property type="entry name" value="HTH-TYPE TRANSCRIPTIONAL REGULATOR ANSR"/>
    <property type="match status" value="1"/>
</dbReference>
<feature type="domain" description="HTH cro/C1-type" evidence="2">
    <location>
        <begin position="10"/>
        <end position="65"/>
    </location>
</feature>
<dbReference type="SUPFAM" id="SSF47413">
    <property type="entry name" value="lambda repressor-like DNA-binding domains"/>
    <property type="match status" value="1"/>
</dbReference>